<feature type="domain" description="NAA35-like TPR repeats" evidence="6">
    <location>
        <begin position="236"/>
        <end position="616"/>
    </location>
</feature>
<organism evidence="7 8">
    <name type="scientific">Lithohypha guttulata</name>
    <dbReference type="NCBI Taxonomy" id="1690604"/>
    <lineage>
        <taxon>Eukaryota</taxon>
        <taxon>Fungi</taxon>
        <taxon>Dikarya</taxon>
        <taxon>Ascomycota</taxon>
        <taxon>Pezizomycotina</taxon>
        <taxon>Eurotiomycetes</taxon>
        <taxon>Chaetothyriomycetidae</taxon>
        <taxon>Chaetothyriales</taxon>
        <taxon>Trichomeriaceae</taxon>
        <taxon>Lithohypha</taxon>
    </lineage>
</organism>
<evidence type="ECO:0000313" key="7">
    <source>
        <dbReference type="EMBL" id="KAK5088190.1"/>
    </source>
</evidence>
<sequence length="649" mass="74060">MITHDITAQFHSATRHVTAGTLVKDDHFSLFEAVGALEIGDPKMDSGCLEPGESLDQEFDVTKDILPEELIWLMDGLLNREEEDFTTQLFNRELLHKFAGESISQIAFEALIAVGESQINPQLKDAISARLGFRHEVLGMLMKHTNSEAPPSSHTTTMHQSLDAQQKSQPLSKPVSEAFSTKLQRRLASTVPPRPMVTVSMDQAWNFWHQMLDDCSNIFSVRQATHSQDLYIAYQIFAYSSPQPSTYPRALLQMFLTNENLVGSRIEPSYFLEEDIRSLTLPASQLLRVANGTYGRFCHGNQRVADTMQEFIDRFEHNFVNLYRALCLNSCRMRRTFCHALLEWDNLQAQVEELDAIIQEAVHEQPTPYLPGSPPTFSFSLSSWIYHHKLNVLQLTIQMGFELAIYAPHELAGMYWYLSSICDIHLSHLERISHFVTAKDTEVKRSKMTPAVKEKAIKECKDALDRLYKQYAWIKATQLLAGTMHGIFVVLQRYGVFVNQQPLYSSDMMRYEIRMKPFLGLSIPEPLSHDDSEREVQMQNIDTEEILDQVTGFSADAKKAWEEVSKTTWNMFPITNDVNHASVLTERRTADLKDCLKAAIAASLCVLSLKKVLKNDAWKEKAQKEARLPAPGVKGRWHRWWILPALPPV</sequence>
<dbReference type="Pfam" id="PF25789">
    <property type="entry name" value="TPR_NAA35"/>
    <property type="match status" value="1"/>
</dbReference>
<evidence type="ECO:0000256" key="4">
    <source>
        <dbReference type="SAM" id="MobiDB-lite"/>
    </source>
</evidence>
<protein>
    <submittedName>
        <fullName evidence="7">N-alpha-acetyltransferase, non-catalitic subunit</fullName>
    </submittedName>
</protein>
<comment type="caution">
    <text evidence="7">The sequence shown here is derived from an EMBL/GenBank/DDBJ whole genome shotgun (WGS) entry which is preliminary data.</text>
</comment>
<dbReference type="Proteomes" id="UP001309876">
    <property type="component" value="Unassembled WGS sequence"/>
</dbReference>
<proteinExistence type="inferred from homology"/>
<keyword evidence="8" id="KW-1185">Reference proteome</keyword>
<dbReference type="AlphaFoldDB" id="A0AAN7T2K8"/>
<dbReference type="Pfam" id="PF04112">
    <property type="entry name" value="Mak10"/>
    <property type="match status" value="1"/>
</dbReference>
<name>A0AAN7T2K8_9EURO</name>
<evidence type="ECO:0000256" key="2">
    <source>
        <dbReference type="ARBA" id="ARBA00006289"/>
    </source>
</evidence>
<dbReference type="PANTHER" id="PTHR21373">
    <property type="entry name" value="GLUCOSE REPRESSIBLE PROTEIN MAK10"/>
    <property type="match status" value="1"/>
</dbReference>
<comment type="similarity">
    <text evidence="2">Belongs to the MAK10 family.</text>
</comment>
<evidence type="ECO:0000313" key="8">
    <source>
        <dbReference type="Proteomes" id="UP001309876"/>
    </source>
</evidence>
<feature type="compositionally biased region" description="Polar residues" evidence="4">
    <location>
        <begin position="147"/>
        <end position="171"/>
    </location>
</feature>
<evidence type="ECO:0000256" key="3">
    <source>
        <dbReference type="ARBA" id="ARBA00022490"/>
    </source>
</evidence>
<feature type="domain" description="NAA35-like N-terminal" evidence="5">
    <location>
        <begin position="20"/>
        <end position="80"/>
    </location>
</feature>
<dbReference type="GO" id="GO:0031417">
    <property type="term" value="C:NatC complex"/>
    <property type="evidence" value="ECO:0007669"/>
    <property type="project" value="InterPro"/>
</dbReference>
<dbReference type="InterPro" id="IPR007244">
    <property type="entry name" value="Naa35_N"/>
</dbReference>
<evidence type="ECO:0000259" key="6">
    <source>
        <dbReference type="Pfam" id="PF25789"/>
    </source>
</evidence>
<dbReference type="InterPro" id="IPR057983">
    <property type="entry name" value="NAA35-like_N"/>
</dbReference>
<reference evidence="7 8" key="1">
    <citation type="submission" date="2023-08" db="EMBL/GenBank/DDBJ databases">
        <title>Black Yeasts Isolated from many extreme environments.</title>
        <authorList>
            <person name="Coleine C."/>
            <person name="Stajich J.E."/>
            <person name="Selbmann L."/>
        </authorList>
    </citation>
    <scope>NUCLEOTIDE SEQUENCE [LARGE SCALE GENOMIC DNA]</scope>
    <source>
        <strain evidence="7 8">CCFEE 5910</strain>
    </source>
</reference>
<feature type="region of interest" description="Disordered" evidence="4">
    <location>
        <begin position="145"/>
        <end position="171"/>
    </location>
</feature>
<dbReference type="PANTHER" id="PTHR21373:SF0">
    <property type="entry name" value="N-ALPHA-ACETYLTRANSFERASE 35, NATC AUXILIARY SUBUNIT"/>
    <property type="match status" value="1"/>
</dbReference>
<dbReference type="EMBL" id="JAVRRJ010000002">
    <property type="protein sequence ID" value="KAK5088190.1"/>
    <property type="molecule type" value="Genomic_DNA"/>
</dbReference>
<evidence type="ECO:0000259" key="5">
    <source>
        <dbReference type="Pfam" id="PF04112"/>
    </source>
</evidence>
<evidence type="ECO:0000256" key="1">
    <source>
        <dbReference type="ARBA" id="ARBA00004496"/>
    </source>
</evidence>
<dbReference type="InterPro" id="IPR057982">
    <property type="entry name" value="TPR_NAA35"/>
</dbReference>
<accession>A0AAN7T2K8</accession>
<keyword evidence="3" id="KW-0963">Cytoplasm</keyword>
<comment type="subcellular location">
    <subcellularLocation>
        <location evidence="1">Cytoplasm</location>
    </subcellularLocation>
</comment>
<gene>
    <name evidence="7" type="primary">MAK10</name>
    <name evidence="7" type="ORF">LTR05_002407</name>
</gene>